<dbReference type="GO" id="GO:0005930">
    <property type="term" value="C:axoneme"/>
    <property type="evidence" value="ECO:0007669"/>
    <property type="project" value="TreeGrafter"/>
</dbReference>
<feature type="compositionally biased region" description="Basic and acidic residues" evidence="3">
    <location>
        <begin position="475"/>
        <end position="484"/>
    </location>
</feature>
<feature type="region of interest" description="Disordered" evidence="3">
    <location>
        <begin position="459"/>
        <end position="502"/>
    </location>
</feature>
<feature type="compositionally biased region" description="Basic residues" evidence="3">
    <location>
        <begin position="25"/>
        <end position="42"/>
    </location>
</feature>
<keyword evidence="2" id="KW-0175">Coiled coil</keyword>
<dbReference type="PANTHER" id="PTHR16650:SF6">
    <property type="entry name" value="GH21622P"/>
    <property type="match status" value="1"/>
</dbReference>
<dbReference type="AlphaFoldDB" id="A0A813W6B4"/>
<feature type="domain" description="Lebercilin" evidence="4">
    <location>
        <begin position="125"/>
        <end position="293"/>
    </location>
</feature>
<sequence>MNRKSRGYSSESDSRSVSRSDSRSRSRSRARTTTRSRSRTRSRSSSPQSRRSASSYTSKRYDTVTKKSTPIGSKSQPVRISKASSETSVNRRQITVGQRRPGVRATQQRQVQQQRPFTEQVSQTTMRIMSAQRLKNNDLNNRLKELTKELEKIKEENKLLQRVHKREEKALKNLENQEHDVSRMIRNHLDEANSLKETIKSLKSDNKRLTSTLIEKDEEIRAMKKKNDDMKKILNDKKLFDNVELNKKLDACEKDLETYKSKYEHLEKKLDVTQSLNPQSNNESPRDVASRREKNRINKKEQITHKPPRPVIREDDKVDDSDRSDQIELEAKLEKEKQEADRRQKEFELELKHKKEQEEKEKKEKEAKRLEAERIKREKALLEEEFKKKAAEEEERKRLEKIKLEEEDRKKRWISENTVKKINDDKNREENAKKDELLAKLSLIEPKKKEQDSLFKLTSLDEADYDKNTLPPRPPPKEEPKNELLSKLFGPNTSSNNPKDDFFSEIKSKEVNRMPWETQEDNFNSQPKKQINNATSFKETNKDDNMDFFSKLNLNSQKGGGIINRPKLDNNKLLFPNIHNKNFVEDIEEIVL</sequence>
<feature type="compositionally biased region" description="Basic and acidic residues" evidence="3">
    <location>
        <begin position="311"/>
        <end position="370"/>
    </location>
</feature>
<feature type="compositionally biased region" description="Low complexity" evidence="3">
    <location>
        <begin position="43"/>
        <end position="58"/>
    </location>
</feature>
<dbReference type="Pfam" id="PF15619">
    <property type="entry name" value="Lebercilin"/>
    <property type="match status" value="1"/>
</dbReference>
<evidence type="ECO:0000313" key="5">
    <source>
        <dbReference type="EMBL" id="CAF0850593.1"/>
    </source>
</evidence>
<comment type="similarity">
    <text evidence="1">Belongs to the LCA5 family.</text>
</comment>
<protein>
    <recommendedName>
        <fullName evidence="4">Lebercilin domain-containing protein</fullName>
    </recommendedName>
</protein>
<dbReference type="InterPro" id="IPR026188">
    <property type="entry name" value="Lebercilin-like"/>
</dbReference>
<dbReference type="GO" id="GO:0042073">
    <property type="term" value="P:intraciliary transport"/>
    <property type="evidence" value="ECO:0007669"/>
    <property type="project" value="TreeGrafter"/>
</dbReference>
<keyword evidence="6" id="KW-1185">Reference proteome</keyword>
<feature type="compositionally biased region" description="Polar residues" evidence="3">
    <location>
        <begin position="66"/>
        <end position="96"/>
    </location>
</feature>
<gene>
    <name evidence="5" type="ORF">OXX778_LOCUS8930</name>
</gene>
<evidence type="ECO:0000259" key="4">
    <source>
        <dbReference type="Pfam" id="PF15619"/>
    </source>
</evidence>
<dbReference type="OrthoDB" id="2123794at2759"/>
<dbReference type="InterPro" id="IPR028933">
    <property type="entry name" value="Lebercilin_dom"/>
</dbReference>
<comment type="caution">
    <text evidence="5">The sequence shown here is derived from an EMBL/GenBank/DDBJ whole genome shotgun (WGS) entry which is preliminary data.</text>
</comment>
<proteinExistence type="inferred from homology"/>
<organism evidence="5 6">
    <name type="scientific">Brachionus calyciflorus</name>
    <dbReference type="NCBI Taxonomy" id="104777"/>
    <lineage>
        <taxon>Eukaryota</taxon>
        <taxon>Metazoa</taxon>
        <taxon>Spiralia</taxon>
        <taxon>Gnathifera</taxon>
        <taxon>Rotifera</taxon>
        <taxon>Eurotatoria</taxon>
        <taxon>Monogononta</taxon>
        <taxon>Pseudotrocha</taxon>
        <taxon>Ploima</taxon>
        <taxon>Brachionidae</taxon>
        <taxon>Brachionus</taxon>
    </lineage>
</organism>
<dbReference type="PANTHER" id="PTHR16650">
    <property type="entry name" value="C21ORF13-RELATED"/>
    <property type="match status" value="1"/>
</dbReference>
<name>A0A813W6B4_9BILA</name>
<feature type="region of interest" description="Disordered" evidence="3">
    <location>
        <begin position="1"/>
        <end position="122"/>
    </location>
</feature>
<evidence type="ECO:0000256" key="3">
    <source>
        <dbReference type="SAM" id="MobiDB-lite"/>
    </source>
</evidence>
<reference evidence="5" key="1">
    <citation type="submission" date="2021-02" db="EMBL/GenBank/DDBJ databases">
        <authorList>
            <person name="Nowell W R."/>
        </authorList>
    </citation>
    <scope>NUCLEOTIDE SEQUENCE</scope>
    <source>
        <strain evidence="5">Ploen Becks lab</strain>
    </source>
</reference>
<feature type="compositionally biased region" description="Basic and acidic residues" evidence="3">
    <location>
        <begin position="12"/>
        <end position="24"/>
    </location>
</feature>
<feature type="compositionally biased region" description="Polar residues" evidence="3">
    <location>
        <begin position="272"/>
        <end position="283"/>
    </location>
</feature>
<accession>A0A813W6B4</accession>
<dbReference type="EMBL" id="CAJNOC010001274">
    <property type="protein sequence ID" value="CAF0850593.1"/>
    <property type="molecule type" value="Genomic_DNA"/>
</dbReference>
<evidence type="ECO:0000256" key="2">
    <source>
        <dbReference type="ARBA" id="ARBA00023054"/>
    </source>
</evidence>
<evidence type="ECO:0000313" key="6">
    <source>
        <dbReference type="Proteomes" id="UP000663879"/>
    </source>
</evidence>
<feature type="compositionally biased region" description="Basic and acidic residues" evidence="3">
    <location>
        <begin position="284"/>
        <end position="304"/>
    </location>
</feature>
<dbReference type="Proteomes" id="UP000663879">
    <property type="component" value="Unassembled WGS sequence"/>
</dbReference>
<feature type="region of interest" description="Disordered" evidence="3">
    <location>
        <begin position="270"/>
        <end position="370"/>
    </location>
</feature>
<evidence type="ECO:0000256" key="1">
    <source>
        <dbReference type="ARBA" id="ARBA00010229"/>
    </source>
</evidence>